<dbReference type="SMART" id="SM00382">
    <property type="entry name" value="AAA"/>
    <property type="match status" value="1"/>
</dbReference>
<comment type="subcellular location">
    <subcellularLocation>
        <location evidence="1">Nucleus</location>
    </subcellularLocation>
</comment>
<evidence type="ECO:0000256" key="7">
    <source>
        <dbReference type="ARBA" id="ARBA00040745"/>
    </source>
</evidence>
<dbReference type="InterPro" id="IPR027417">
    <property type="entry name" value="P-loop_NTPase"/>
</dbReference>
<keyword evidence="5" id="KW-0067">ATP-binding</keyword>
<dbReference type="GO" id="GO:0005663">
    <property type="term" value="C:DNA replication factor C complex"/>
    <property type="evidence" value="ECO:0007669"/>
    <property type="project" value="TreeGrafter"/>
</dbReference>
<dbReference type="WBParaSite" id="ACRNAN_scaffold3286.g11507.t1">
    <property type="protein sequence ID" value="ACRNAN_scaffold3286.g11507.t1"/>
    <property type="gene ID" value="ACRNAN_scaffold3286.g11507"/>
</dbReference>
<evidence type="ECO:0000256" key="1">
    <source>
        <dbReference type="ARBA" id="ARBA00004123"/>
    </source>
</evidence>
<dbReference type="CDD" id="cd18140">
    <property type="entry name" value="HLD_clamp_RFC"/>
    <property type="match status" value="1"/>
</dbReference>
<keyword evidence="6" id="KW-0539">Nucleus</keyword>
<dbReference type="GO" id="GO:0016887">
    <property type="term" value="F:ATP hydrolysis activity"/>
    <property type="evidence" value="ECO:0007669"/>
    <property type="project" value="InterPro"/>
</dbReference>
<evidence type="ECO:0000256" key="5">
    <source>
        <dbReference type="ARBA" id="ARBA00022840"/>
    </source>
</evidence>
<sequence>MDTSKKEQAKLTTPWIEKYRPRTLKDVVGNRMTIERFIEFSKTGNVPNLVISGPPGCGKTTSVWALARDLLGPAVKDACLELNASDDRGIDVVRNRIKTFAQTKVTLPPGQHKIIILDEADSMTEGAQQALRRIMEIYSATTRFAFACNQSDKIIEPIQSRCAIVKYGRLSEKEMLERLLHICEEENVNYTDDGLKAILFTAQGDLRQAINNLQCTSAGYDLVNEESVYKVCDEPEPSKLTEMFESCVQTDLAEAFKVVDELYKKGYSVEDILTSMFKIVKITDIPEILRLEFIKEIGKTHALVVQGVANRVQLAGLIARLCLKHDELSRQ</sequence>
<dbReference type="GO" id="GO:0006261">
    <property type="term" value="P:DNA-templated DNA replication"/>
    <property type="evidence" value="ECO:0007669"/>
    <property type="project" value="TreeGrafter"/>
</dbReference>
<dbReference type="PANTHER" id="PTHR11669:SF5">
    <property type="entry name" value="REPLICATION FACTOR C SUBUNIT 2"/>
    <property type="match status" value="1"/>
</dbReference>
<dbReference type="GO" id="GO:0005524">
    <property type="term" value="F:ATP binding"/>
    <property type="evidence" value="ECO:0007669"/>
    <property type="project" value="UniProtKB-KW"/>
</dbReference>
<dbReference type="Gene3D" id="3.40.50.300">
    <property type="entry name" value="P-loop containing nucleotide triphosphate hydrolases"/>
    <property type="match status" value="1"/>
</dbReference>
<dbReference type="FunFam" id="1.10.8.60:FF:000012">
    <property type="entry name" value="Replication factor C subunit 4"/>
    <property type="match status" value="1"/>
</dbReference>
<accession>A0A914DMW6</accession>
<dbReference type="NCBIfam" id="NF001679">
    <property type="entry name" value="PRK00440.1"/>
    <property type="match status" value="1"/>
</dbReference>
<dbReference type="Pfam" id="PF00004">
    <property type="entry name" value="AAA"/>
    <property type="match status" value="1"/>
</dbReference>
<dbReference type="Proteomes" id="UP000887540">
    <property type="component" value="Unplaced"/>
</dbReference>
<dbReference type="InterPro" id="IPR008921">
    <property type="entry name" value="DNA_pol3_clamp-load_cplx_C"/>
</dbReference>
<dbReference type="CDD" id="cd00009">
    <property type="entry name" value="AAA"/>
    <property type="match status" value="1"/>
</dbReference>
<dbReference type="PANTHER" id="PTHR11669">
    <property type="entry name" value="REPLICATION FACTOR C / DNA POLYMERASE III GAMMA-TAU SUBUNIT"/>
    <property type="match status" value="1"/>
</dbReference>
<dbReference type="Pfam" id="PF08542">
    <property type="entry name" value="Rep_fac_C"/>
    <property type="match status" value="1"/>
</dbReference>
<evidence type="ECO:0000259" key="8">
    <source>
        <dbReference type="SMART" id="SM00382"/>
    </source>
</evidence>
<feature type="domain" description="AAA+ ATPase" evidence="8">
    <location>
        <begin position="45"/>
        <end position="180"/>
    </location>
</feature>
<dbReference type="Gene3D" id="1.10.8.60">
    <property type="match status" value="1"/>
</dbReference>
<dbReference type="GO" id="GO:0006281">
    <property type="term" value="P:DNA repair"/>
    <property type="evidence" value="ECO:0007669"/>
    <property type="project" value="TreeGrafter"/>
</dbReference>
<name>A0A914DMW6_9BILA</name>
<dbReference type="AlphaFoldDB" id="A0A914DMW6"/>
<evidence type="ECO:0000256" key="6">
    <source>
        <dbReference type="ARBA" id="ARBA00023242"/>
    </source>
</evidence>
<organism evidence="9 10">
    <name type="scientific">Acrobeloides nanus</name>
    <dbReference type="NCBI Taxonomy" id="290746"/>
    <lineage>
        <taxon>Eukaryota</taxon>
        <taxon>Metazoa</taxon>
        <taxon>Ecdysozoa</taxon>
        <taxon>Nematoda</taxon>
        <taxon>Chromadorea</taxon>
        <taxon>Rhabditida</taxon>
        <taxon>Tylenchina</taxon>
        <taxon>Cephalobomorpha</taxon>
        <taxon>Cephaloboidea</taxon>
        <taxon>Cephalobidae</taxon>
        <taxon>Acrobeloides</taxon>
    </lineage>
</organism>
<dbReference type="InterPro" id="IPR047854">
    <property type="entry name" value="RFC_lid"/>
</dbReference>
<dbReference type="InterPro" id="IPR013748">
    <property type="entry name" value="Rep_factorC_C"/>
</dbReference>
<dbReference type="GO" id="GO:0003689">
    <property type="term" value="F:DNA clamp loader activity"/>
    <property type="evidence" value="ECO:0007669"/>
    <property type="project" value="TreeGrafter"/>
</dbReference>
<comment type="similarity">
    <text evidence="2">Belongs to the activator 1 small subunits family.</text>
</comment>
<dbReference type="InterPro" id="IPR050238">
    <property type="entry name" value="DNA_Rep/Repair_Clamp_Loader"/>
</dbReference>
<dbReference type="InterPro" id="IPR003593">
    <property type="entry name" value="AAA+_ATPase"/>
</dbReference>
<protein>
    <recommendedName>
        <fullName evidence="7">Replication factor C subunit 2</fullName>
    </recommendedName>
</protein>
<proteinExistence type="inferred from homology"/>
<dbReference type="SUPFAM" id="SSF52540">
    <property type="entry name" value="P-loop containing nucleoside triphosphate hydrolases"/>
    <property type="match status" value="1"/>
</dbReference>
<dbReference type="GO" id="GO:0005634">
    <property type="term" value="C:nucleus"/>
    <property type="evidence" value="ECO:0007669"/>
    <property type="project" value="UniProtKB-SubCell"/>
</dbReference>
<keyword evidence="3" id="KW-0235">DNA replication</keyword>
<dbReference type="GO" id="GO:0003677">
    <property type="term" value="F:DNA binding"/>
    <property type="evidence" value="ECO:0007669"/>
    <property type="project" value="InterPro"/>
</dbReference>
<evidence type="ECO:0000256" key="2">
    <source>
        <dbReference type="ARBA" id="ARBA00005378"/>
    </source>
</evidence>
<evidence type="ECO:0000313" key="9">
    <source>
        <dbReference type="Proteomes" id="UP000887540"/>
    </source>
</evidence>
<evidence type="ECO:0000256" key="4">
    <source>
        <dbReference type="ARBA" id="ARBA00022741"/>
    </source>
</evidence>
<evidence type="ECO:0000256" key="3">
    <source>
        <dbReference type="ARBA" id="ARBA00022705"/>
    </source>
</evidence>
<keyword evidence="4" id="KW-0547">Nucleotide-binding</keyword>
<keyword evidence="9" id="KW-1185">Reference proteome</keyword>
<dbReference type="InterPro" id="IPR003959">
    <property type="entry name" value="ATPase_AAA_core"/>
</dbReference>
<dbReference type="Gene3D" id="1.20.272.10">
    <property type="match status" value="1"/>
</dbReference>
<evidence type="ECO:0000313" key="10">
    <source>
        <dbReference type="WBParaSite" id="ACRNAN_scaffold3286.g11507.t1"/>
    </source>
</evidence>
<dbReference type="FunFam" id="3.40.50.300:FF:000107">
    <property type="entry name" value="Replication factor C subunit 4"/>
    <property type="match status" value="1"/>
</dbReference>
<reference evidence="10" key="1">
    <citation type="submission" date="2022-11" db="UniProtKB">
        <authorList>
            <consortium name="WormBaseParasite"/>
        </authorList>
    </citation>
    <scope>IDENTIFICATION</scope>
</reference>
<dbReference type="SUPFAM" id="SSF48019">
    <property type="entry name" value="post-AAA+ oligomerization domain-like"/>
    <property type="match status" value="1"/>
</dbReference>